<dbReference type="EMBL" id="JAMXLX010000001">
    <property type="protein sequence ID" value="MCO5955410.1"/>
    <property type="molecule type" value="Genomic_DNA"/>
</dbReference>
<gene>
    <name evidence="3" type="ORF">NBH20_17155</name>
    <name evidence="4" type="ORF">NBH21_01390</name>
</gene>
<dbReference type="EMBL" id="JAMQAY010000007">
    <property type="protein sequence ID" value="MCM2402898.1"/>
    <property type="molecule type" value="Genomic_DNA"/>
</dbReference>
<name>A0AAJ1BUK1_9HYPH</name>
<reference evidence="4 5" key="1">
    <citation type="submission" date="2022-06" db="EMBL/GenBank/DDBJ databases">
        <authorList>
            <person name="Sun Q."/>
        </authorList>
    </citation>
    <scope>NUCLEOTIDE SEQUENCE</scope>
    <source>
        <strain evidence="4">S101</strain>
        <strain evidence="3 5">S153</strain>
    </source>
</reference>
<evidence type="ECO:0000313" key="5">
    <source>
        <dbReference type="Proteomes" id="UP001155079"/>
    </source>
</evidence>
<evidence type="ECO:0000256" key="1">
    <source>
        <dbReference type="SAM" id="MobiDB-lite"/>
    </source>
</evidence>
<dbReference type="Proteomes" id="UP001155079">
    <property type="component" value="Unassembled WGS sequence"/>
</dbReference>
<feature type="region of interest" description="Disordered" evidence="1">
    <location>
        <begin position="1"/>
        <end position="24"/>
    </location>
</feature>
<sequence length="108" mass="11487">MSGGTPAALAAEKTARGRRRKLPARSRHIVTPMILSFLMSGIVASIATIRATGLTPDLGTIIPQAWAMSYIVAFPTALVVMPVVRWIVDLIVEAPGGERNRSQGTHAP</sequence>
<dbReference type="RefSeq" id="WP_113426174.1">
    <property type="nucleotide sequence ID" value="NZ_JAMQAY010000007.1"/>
</dbReference>
<dbReference type="Pfam" id="PF11391">
    <property type="entry name" value="DUF2798"/>
    <property type="match status" value="1"/>
</dbReference>
<dbReference type="InterPro" id="IPR021529">
    <property type="entry name" value="DUF2798"/>
</dbReference>
<feature type="transmembrane region" description="Helical" evidence="2">
    <location>
        <begin position="69"/>
        <end position="92"/>
    </location>
</feature>
<evidence type="ECO:0000256" key="2">
    <source>
        <dbReference type="SAM" id="Phobius"/>
    </source>
</evidence>
<comment type="caution">
    <text evidence="4">The sequence shown here is derived from an EMBL/GenBank/DDBJ whole genome shotgun (WGS) entry which is preliminary data.</text>
</comment>
<evidence type="ECO:0000313" key="3">
    <source>
        <dbReference type="EMBL" id="MCM2402898.1"/>
    </source>
</evidence>
<keyword evidence="2" id="KW-0812">Transmembrane</keyword>
<evidence type="ECO:0000313" key="4">
    <source>
        <dbReference type="EMBL" id="MCO5955410.1"/>
    </source>
</evidence>
<dbReference type="AlphaFoldDB" id="A0AAJ1BUK1"/>
<protein>
    <submittedName>
        <fullName evidence="4">DUF2798 domain-containing protein</fullName>
    </submittedName>
</protein>
<keyword evidence="2" id="KW-1133">Transmembrane helix</keyword>
<evidence type="ECO:0000313" key="6">
    <source>
        <dbReference type="Proteomes" id="UP001155380"/>
    </source>
</evidence>
<keyword evidence="5" id="KW-1185">Reference proteome</keyword>
<feature type="transmembrane region" description="Helical" evidence="2">
    <location>
        <begin position="29"/>
        <end position="49"/>
    </location>
</feature>
<keyword evidence="2" id="KW-0472">Membrane</keyword>
<dbReference type="Proteomes" id="UP001155380">
    <property type="component" value="Unassembled WGS sequence"/>
</dbReference>
<organism evidence="4 6">
    <name type="scientific">Ciceribacter sichuanensis</name>
    <dbReference type="NCBI Taxonomy" id="2949647"/>
    <lineage>
        <taxon>Bacteria</taxon>
        <taxon>Pseudomonadati</taxon>
        <taxon>Pseudomonadota</taxon>
        <taxon>Alphaproteobacteria</taxon>
        <taxon>Hyphomicrobiales</taxon>
        <taxon>Rhizobiaceae</taxon>
        <taxon>Ciceribacter</taxon>
    </lineage>
</organism>
<proteinExistence type="predicted"/>
<accession>A0AAJ1BUK1</accession>